<protein>
    <submittedName>
        <fullName evidence="1">Uncharacterized protein</fullName>
    </submittedName>
</protein>
<proteinExistence type="predicted"/>
<keyword evidence="2" id="KW-1185">Reference proteome</keyword>
<name>A0A240BIX7_SERFI</name>
<reference evidence="1 2" key="1">
    <citation type="submission" date="2017-06" db="EMBL/GenBank/DDBJ databases">
        <authorList>
            <consortium name="Pathogen Informatics"/>
        </authorList>
    </citation>
    <scope>NUCLEOTIDE SEQUENCE [LARGE SCALE GENOMIC DNA]</scope>
    <source>
        <strain evidence="1 2">NCTC12148</strain>
    </source>
</reference>
<gene>
    <name evidence="1" type="ORF">SAMEA4384070_01224</name>
</gene>
<accession>A0A240BIX7</accession>
<dbReference type="Proteomes" id="UP000215134">
    <property type="component" value="Chromosome 1"/>
</dbReference>
<sequence>MVRKSRFLFVTLLCLCAAAALYVLAYRALGHYLSDGEKAYPDISIEIR</sequence>
<dbReference type="EMBL" id="LT906479">
    <property type="protein sequence ID" value="SNV95430.1"/>
    <property type="molecule type" value="Genomic_DNA"/>
</dbReference>
<dbReference type="KEGG" id="sfj:SAMEA4384070_1224"/>
<dbReference type="AlphaFoldDB" id="A0A240BIX7"/>
<evidence type="ECO:0000313" key="1">
    <source>
        <dbReference type="EMBL" id="SNV95430.1"/>
    </source>
</evidence>
<organism evidence="1 2">
    <name type="scientific">Serratia ficaria</name>
    <dbReference type="NCBI Taxonomy" id="61651"/>
    <lineage>
        <taxon>Bacteria</taxon>
        <taxon>Pseudomonadati</taxon>
        <taxon>Pseudomonadota</taxon>
        <taxon>Gammaproteobacteria</taxon>
        <taxon>Enterobacterales</taxon>
        <taxon>Yersiniaceae</taxon>
        <taxon>Serratia</taxon>
    </lineage>
</organism>
<evidence type="ECO:0000313" key="2">
    <source>
        <dbReference type="Proteomes" id="UP000215134"/>
    </source>
</evidence>